<dbReference type="EMBL" id="PDXA01000001">
    <property type="protein sequence ID" value="RYN61847.1"/>
    <property type="molecule type" value="Genomic_DNA"/>
</dbReference>
<evidence type="ECO:0000313" key="2">
    <source>
        <dbReference type="Proteomes" id="UP000292402"/>
    </source>
</evidence>
<dbReference type="AlphaFoldDB" id="A0A4Q4MY17"/>
<accession>A0A4Q4MY17</accession>
<dbReference type="Proteomes" id="UP000292402">
    <property type="component" value="Unassembled WGS sequence"/>
</dbReference>
<gene>
    <name evidence="1" type="ORF">AA0114_g627</name>
</gene>
<protein>
    <submittedName>
        <fullName evidence="1">Uncharacterized protein</fullName>
    </submittedName>
</protein>
<comment type="caution">
    <text evidence="1">The sequence shown here is derived from an EMBL/GenBank/DDBJ whole genome shotgun (WGS) entry which is preliminary data.</text>
</comment>
<organism evidence="1 2">
    <name type="scientific">Alternaria tenuissima</name>
    <dbReference type="NCBI Taxonomy" id="119927"/>
    <lineage>
        <taxon>Eukaryota</taxon>
        <taxon>Fungi</taxon>
        <taxon>Dikarya</taxon>
        <taxon>Ascomycota</taxon>
        <taxon>Pezizomycotina</taxon>
        <taxon>Dothideomycetes</taxon>
        <taxon>Pleosporomycetidae</taxon>
        <taxon>Pleosporales</taxon>
        <taxon>Pleosporineae</taxon>
        <taxon>Pleosporaceae</taxon>
        <taxon>Alternaria</taxon>
        <taxon>Alternaria sect. Alternaria</taxon>
        <taxon>Alternaria alternata complex</taxon>
    </lineage>
</organism>
<reference evidence="2" key="1">
    <citation type="journal article" date="2019" name="bioRxiv">
        <title>Genomics, evolutionary history and diagnostics of the Alternaria alternata species group including apple and Asian pear pathotypes.</title>
        <authorList>
            <person name="Armitage A.D."/>
            <person name="Cockerton H.M."/>
            <person name="Sreenivasaprasad S."/>
            <person name="Woodhall J.W."/>
            <person name="Lane C.R."/>
            <person name="Harrison R.J."/>
            <person name="Clarkson J.P."/>
        </authorList>
    </citation>
    <scope>NUCLEOTIDE SEQUENCE [LARGE SCALE GENOMIC DNA]</scope>
    <source>
        <strain evidence="2">FERA 1082</strain>
    </source>
</reference>
<name>A0A4Q4MY17_9PLEO</name>
<sequence length="198" mass="22213">MATNTLYNSLNRNGLNNDRGATAPHDAFHRLRWSIFEDVSTILVLDDPRSQNPSFSPFVGHAIAAEPASQIPLTKIAIINSYVNKYDLYDYESPEPLLVSRADGGTVTVADVVEQLSAYFASHREDIFMVLELYLDKMPCRLLVDGKVEYDPTILASGEEISPDTKFFFNGCFGIIEPDMELGVELCAEQDLPERLRY</sequence>
<proteinExistence type="predicted"/>
<evidence type="ECO:0000313" key="1">
    <source>
        <dbReference type="EMBL" id="RYN61847.1"/>
    </source>
</evidence>